<comment type="caution">
    <text evidence="2">The sequence shown here is derived from an EMBL/GenBank/DDBJ whole genome shotgun (WGS) entry which is preliminary data.</text>
</comment>
<dbReference type="EMBL" id="JANKHO010000755">
    <property type="protein sequence ID" value="KAJ3506546.1"/>
    <property type="molecule type" value="Genomic_DNA"/>
</dbReference>
<evidence type="ECO:0000313" key="2">
    <source>
        <dbReference type="EMBL" id="KAJ3506546.1"/>
    </source>
</evidence>
<name>A0A9W8JXK3_9AGAR</name>
<evidence type="ECO:0000313" key="3">
    <source>
        <dbReference type="Proteomes" id="UP001148786"/>
    </source>
</evidence>
<dbReference type="Proteomes" id="UP001148786">
    <property type="component" value="Unassembled WGS sequence"/>
</dbReference>
<organism evidence="2 3">
    <name type="scientific">Agrocybe chaxingu</name>
    <dbReference type="NCBI Taxonomy" id="84603"/>
    <lineage>
        <taxon>Eukaryota</taxon>
        <taxon>Fungi</taxon>
        <taxon>Dikarya</taxon>
        <taxon>Basidiomycota</taxon>
        <taxon>Agaricomycotina</taxon>
        <taxon>Agaricomycetes</taxon>
        <taxon>Agaricomycetidae</taxon>
        <taxon>Agaricales</taxon>
        <taxon>Agaricineae</taxon>
        <taxon>Strophariaceae</taxon>
        <taxon>Agrocybe</taxon>
    </lineage>
</organism>
<keyword evidence="3" id="KW-1185">Reference proteome</keyword>
<feature type="signal peptide" evidence="1">
    <location>
        <begin position="1"/>
        <end position="23"/>
    </location>
</feature>
<accession>A0A9W8JXK3</accession>
<protein>
    <submittedName>
        <fullName evidence="2">Uncharacterized protein</fullName>
    </submittedName>
</protein>
<dbReference type="AlphaFoldDB" id="A0A9W8JXK3"/>
<keyword evidence="1" id="KW-0732">Signal</keyword>
<reference evidence="2" key="1">
    <citation type="submission" date="2022-07" db="EMBL/GenBank/DDBJ databases">
        <title>Genome Sequence of Agrocybe chaxingu.</title>
        <authorList>
            <person name="Buettner E."/>
        </authorList>
    </citation>
    <scope>NUCLEOTIDE SEQUENCE</scope>
    <source>
        <strain evidence="2">MP-N11</strain>
    </source>
</reference>
<proteinExistence type="predicted"/>
<gene>
    <name evidence="2" type="ORF">NLJ89_g6809</name>
</gene>
<evidence type="ECO:0000256" key="1">
    <source>
        <dbReference type="SAM" id="SignalP"/>
    </source>
</evidence>
<dbReference type="OrthoDB" id="2668396at2759"/>
<sequence>MRFSQVQVALLATALIGAPAVLANEADEVTSVNAREATVEVEARQEAPVAESATWKKFLISKLVAAPLAVVGLVPFPFLAPVAESATWKKFLISKLVAGILLNRVQVRKPLKRRVGLGGVAGIGERKEYVKSCLSSVPLARCICCLGASISSSKLATQRRIYPFEQIYRIIPPTSDLQCAPPTSSPSLPLRRHHLPPPPCIYRPHASIPTPPPLQLLIFQQLPHRP</sequence>
<feature type="chain" id="PRO_5040903459" evidence="1">
    <location>
        <begin position="24"/>
        <end position="226"/>
    </location>
</feature>